<comment type="catalytic activity">
    <reaction evidence="7">
        <text>L-threonyl-[protein] + ATP = O-phospho-L-threonyl-[protein] + ADP + H(+)</text>
        <dbReference type="Rhea" id="RHEA:46608"/>
        <dbReference type="Rhea" id="RHEA-COMP:11060"/>
        <dbReference type="Rhea" id="RHEA-COMP:11605"/>
        <dbReference type="ChEBI" id="CHEBI:15378"/>
        <dbReference type="ChEBI" id="CHEBI:30013"/>
        <dbReference type="ChEBI" id="CHEBI:30616"/>
        <dbReference type="ChEBI" id="CHEBI:61977"/>
        <dbReference type="ChEBI" id="CHEBI:456216"/>
        <dbReference type="EC" id="2.7.11.1"/>
    </reaction>
</comment>
<dbReference type="FunFam" id="3.30.200.20:FF:000032">
    <property type="entry name" value="Serine/threonine-protein kinase D6PK-like"/>
    <property type="match status" value="1"/>
</dbReference>
<keyword evidence="6" id="KW-0067">ATP-binding</keyword>
<evidence type="ECO:0000256" key="4">
    <source>
        <dbReference type="ARBA" id="ARBA00022741"/>
    </source>
</evidence>
<feature type="compositionally biased region" description="Low complexity" evidence="9">
    <location>
        <begin position="262"/>
        <end position="273"/>
    </location>
</feature>
<feature type="compositionally biased region" description="Low complexity" evidence="9">
    <location>
        <begin position="334"/>
        <end position="361"/>
    </location>
</feature>
<dbReference type="PROSITE" id="PS50011">
    <property type="entry name" value="PROTEIN_KINASE_DOM"/>
    <property type="match status" value="1"/>
</dbReference>
<dbReference type="InterPro" id="IPR000719">
    <property type="entry name" value="Prot_kinase_dom"/>
</dbReference>
<evidence type="ECO:0000256" key="2">
    <source>
        <dbReference type="ARBA" id="ARBA00022527"/>
    </source>
</evidence>
<dbReference type="Pfam" id="PF00069">
    <property type="entry name" value="Pkinase"/>
    <property type="match status" value="2"/>
</dbReference>
<name>A0AAV9CE04_ACOCL</name>
<feature type="region of interest" description="Disordered" evidence="9">
    <location>
        <begin position="211"/>
        <end position="230"/>
    </location>
</feature>
<reference evidence="11" key="2">
    <citation type="submission" date="2023-06" db="EMBL/GenBank/DDBJ databases">
        <authorList>
            <person name="Ma L."/>
            <person name="Liu K.-W."/>
            <person name="Li Z."/>
            <person name="Hsiao Y.-Y."/>
            <person name="Qi Y."/>
            <person name="Fu T."/>
            <person name="Tang G."/>
            <person name="Zhang D."/>
            <person name="Sun W.-H."/>
            <person name="Liu D.-K."/>
            <person name="Li Y."/>
            <person name="Chen G.-Z."/>
            <person name="Liu X.-D."/>
            <person name="Liao X.-Y."/>
            <person name="Jiang Y.-T."/>
            <person name="Yu X."/>
            <person name="Hao Y."/>
            <person name="Huang J."/>
            <person name="Zhao X.-W."/>
            <person name="Ke S."/>
            <person name="Chen Y.-Y."/>
            <person name="Wu W.-L."/>
            <person name="Hsu J.-L."/>
            <person name="Lin Y.-F."/>
            <person name="Huang M.-D."/>
            <person name="Li C.-Y."/>
            <person name="Huang L."/>
            <person name="Wang Z.-W."/>
            <person name="Zhao X."/>
            <person name="Zhong W.-Y."/>
            <person name="Peng D.-H."/>
            <person name="Ahmad S."/>
            <person name="Lan S."/>
            <person name="Zhang J.-S."/>
            <person name="Tsai W.-C."/>
            <person name="Van De Peer Y."/>
            <person name="Liu Z.-J."/>
        </authorList>
    </citation>
    <scope>NUCLEOTIDE SEQUENCE</scope>
    <source>
        <strain evidence="11">CP</strain>
        <tissue evidence="11">Leaves</tissue>
    </source>
</reference>
<feature type="region of interest" description="Disordered" evidence="9">
    <location>
        <begin position="327"/>
        <end position="368"/>
    </location>
</feature>
<keyword evidence="2" id="KW-0723">Serine/threonine-protein kinase</keyword>
<evidence type="ECO:0000256" key="6">
    <source>
        <dbReference type="ARBA" id="ARBA00022840"/>
    </source>
</evidence>
<keyword evidence="12" id="KW-1185">Reference proteome</keyword>
<accession>A0AAV9CE04</accession>
<dbReference type="EMBL" id="JAUJYO010000019">
    <property type="protein sequence ID" value="KAK1287380.1"/>
    <property type="molecule type" value="Genomic_DNA"/>
</dbReference>
<comment type="catalytic activity">
    <reaction evidence="8">
        <text>L-seryl-[protein] + ATP = O-phospho-L-seryl-[protein] + ADP + H(+)</text>
        <dbReference type="Rhea" id="RHEA:17989"/>
        <dbReference type="Rhea" id="RHEA-COMP:9863"/>
        <dbReference type="Rhea" id="RHEA-COMP:11604"/>
        <dbReference type="ChEBI" id="CHEBI:15378"/>
        <dbReference type="ChEBI" id="CHEBI:29999"/>
        <dbReference type="ChEBI" id="CHEBI:30616"/>
        <dbReference type="ChEBI" id="CHEBI:83421"/>
        <dbReference type="ChEBI" id="CHEBI:456216"/>
        <dbReference type="EC" id="2.7.11.1"/>
    </reaction>
</comment>
<dbReference type="InterPro" id="IPR011009">
    <property type="entry name" value="Kinase-like_dom_sf"/>
</dbReference>
<feature type="region of interest" description="Disordered" evidence="9">
    <location>
        <begin position="250"/>
        <end position="313"/>
    </location>
</feature>
<feature type="compositionally biased region" description="Low complexity" evidence="9">
    <location>
        <begin position="295"/>
        <end position="311"/>
    </location>
</feature>
<reference evidence="11" key="1">
    <citation type="journal article" date="2023" name="Nat. Commun.">
        <title>Diploid and tetraploid genomes of Acorus and the evolution of monocots.</title>
        <authorList>
            <person name="Ma L."/>
            <person name="Liu K.W."/>
            <person name="Li Z."/>
            <person name="Hsiao Y.Y."/>
            <person name="Qi Y."/>
            <person name="Fu T."/>
            <person name="Tang G.D."/>
            <person name="Zhang D."/>
            <person name="Sun W.H."/>
            <person name="Liu D.K."/>
            <person name="Li Y."/>
            <person name="Chen G.Z."/>
            <person name="Liu X.D."/>
            <person name="Liao X.Y."/>
            <person name="Jiang Y.T."/>
            <person name="Yu X."/>
            <person name="Hao Y."/>
            <person name="Huang J."/>
            <person name="Zhao X.W."/>
            <person name="Ke S."/>
            <person name="Chen Y.Y."/>
            <person name="Wu W.L."/>
            <person name="Hsu J.L."/>
            <person name="Lin Y.F."/>
            <person name="Huang M.D."/>
            <person name="Li C.Y."/>
            <person name="Huang L."/>
            <person name="Wang Z.W."/>
            <person name="Zhao X."/>
            <person name="Zhong W.Y."/>
            <person name="Peng D.H."/>
            <person name="Ahmad S."/>
            <person name="Lan S."/>
            <person name="Zhang J.S."/>
            <person name="Tsai W.C."/>
            <person name="Van de Peer Y."/>
            <person name="Liu Z.J."/>
        </authorList>
    </citation>
    <scope>NUCLEOTIDE SEQUENCE</scope>
    <source>
        <strain evidence="11">CP</strain>
    </source>
</reference>
<evidence type="ECO:0000256" key="8">
    <source>
        <dbReference type="ARBA" id="ARBA00048679"/>
    </source>
</evidence>
<evidence type="ECO:0000256" key="1">
    <source>
        <dbReference type="ARBA" id="ARBA00012513"/>
    </source>
</evidence>
<feature type="domain" description="Protein kinase" evidence="10">
    <location>
        <begin position="392"/>
        <end position="674"/>
    </location>
</feature>
<evidence type="ECO:0000256" key="3">
    <source>
        <dbReference type="ARBA" id="ARBA00022679"/>
    </source>
</evidence>
<evidence type="ECO:0000313" key="11">
    <source>
        <dbReference type="EMBL" id="KAK1287380.1"/>
    </source>
</evidence>
<keyword evidence="4" id="KW-0547">Nucleotide-binding</keyword>
<evidence type="ECO:0000256" key="7">
    <source>
        <dbReference type="ARBA" id="ARBA00047899"/>
    </source>
</evidence>
<dbReference type="Gene3D" id="1.10.510.10">
    <property type="entry name" value="Transferase(Phosphotransferase) domain 1"/>
    <property type="match status" value="1"/>
</dbReference>
<dbReference type="PANTHER" id="PTHR45637">
    <property type="entry name" value="FLIPPASE KINASE 1-RELATED"/>
    <property type="match status" value="1"/>
</dbReference>
<evidence type="ECO:0000256" key="9">
    <source>
        <dbReference type="SAM" id="MobiDB-lite"/>
    </source>
</evidence>
<keyword evidence="5 11" id="KW-0418">Kinase</keyword>
<dbReference type="Gene3D" id="3.30.200.20">
    <property type="entry name" value="Phosphorylase Kinase, domain 1"/>
    <property type="match status" value="1"/>
</dbReference>
<protein>
    <recommendedName>
        <fullName evidence="1">non-specific serine/threonine protein kinase</fullName>
        <ecNumber evidence="1">2.7.11.1</ecNumber>
    </recommendedName>
</protein>
<sequence length="724" mass="79789">MGSLPGTSEIVEAKDELNLVRHYKGSDAAKTHGYSIEGDINRLLEVIDKKNLPRTMGTSDRLLLNSKRKNTMKRPIKICIPQVSGIGFTESVSLKQALRRLCITQASEMAAMKRLSKPTSLANASEAGTIKKLYAAVIVPASESGIRTKQDKRNLLEISLIPEDCDSCSSEENIKSSRLYPELEVPGPSTVSSTKAVKKIKTEDLIVPASKESGSKSLNSEKEFKGKASTVREATKFAINPRPIKAIYWNKNSSKRKAKQDSTSTSNSSFSQSEVVKTDLSQNEYKVVHGKEPVSPHSESSVSKSNQNSINWRGIKAGGVMSNILRSREKGECSQSSKSSIGEYSSSTSISDESNQSGSSSNGNRPHMSKDVRWEAIRRAEHQHGMLGLRNFKLIKRLGCGDIGSVYLSELIGSGCFFALKVMDNDFLASRKKMPRAQTEREILQMLDHPFLPTLYTHFTTDKLSCLVMEYCPGGDLHVLRQRQPGRFFTELAASPTLLCSASSTGLQLNKKPTPRPCADSTCIDPVCLHPPSWAHASCFTPRLAWKPRPDGLAQVSPLSQLVAEPTEARSKSFVGTHEYLAPEIIRGDGHGSSVDWWTFGIFLYELLYGRTPFKGSDNEETLANVVTMSLRFPENPMVSFQARDLIRGLLVKEPEGRLGSAKGAAEIKQQVFFEGLNWVLIRCTTPPEVPGIADVVMALMPKKEMKKSLEFGTIGGELEFELF</sequence>
<evidence type="ECO:0000259" key="10">
    <source>
        <dbReference type="PROSITE" id="PS50011"/>
    </source>
</evidence>
<dbReference type="FunFam" id="1.10.510.10:FF:000020">
    <property type="entry name" value="serine/threonine-protein kinase D6PK-like"/>
    <property type="match status" value="1"/>
</dbReference>
<evidence type="ECO:0000313" key="12">
    <source>
        <dbReference type="Proteomes" id="UP001180020"/>
    </source>
</evidence>
<dbReference type="AlphaFoldDB" id="A0AAV9CE04"/>
<keyword evidence="3" id="KW-0808">Transferase</keyword>
<gene>
    <name evidence="11" type="primary">KIPK</name>
    <name evidence="11" type="ORF">QJS10_CPB19g00345</name>
</gene>
<comment type="caution">
    <text evidence="11">The sequence shown here is derived from an EMBL/GenBank/DDBJ whole genome shotgun (WGS) entry which is preliminary data.</text>
</comment>
<dbReference type="GO" id="GO:0004674">
    <property type="term" value="F:protein serine/threonine kinase activity"/>
    <property type="evidence" value="ECO:0007669"/>
    <property type="project" value="UniProtKB-KW"/>
</dbReference>
<dbReference type="Proteomes" id="UP001180020">
    <property type="component" value="Unassembled WGS sequence"/>
</dbReference>
<dbReference type="GO" id="GO:0005524">
    <property type="term" value="F:ATP binding"/>
    <property type="evidence" value="ECO:0007669"/>
    <property type="project" value="UniProtKB-KW"/>
</dbReference>
<evidence type="ECO:0000256" key="5">
    <source>
        <dbReference type="ARBA" id="ARBA00022777"/>
    </source>
</evidence>
<dbReference type="EC" id="2.7.11.1" evidence="1"/>
<proteinExistence type="predicted"/>
<dbReference type="SUPFAM" id="SSF56112">
    <property type="entry name" value="Protein kinase-like (PK-like)"/>
    <property type="match status" value="2"/>
</dbReference>
<organism evidence="11 12">
    <name type="scientific">Acorus calamus</name>
    <name type="common">Sweet flag</name>
    <dbReference type="NCBI Taxonomy" id="4465"/>
    <lineage>
        <taxon>Eukaryota</taxon>
        <taxon>Viridiplantae</taxon>
        <taxon>Streptophyta</taxon>
        <taxon>Embryophyta</taxon>
        <taxon>Tracheophyta</taxon>
        <taxon>Spermatophyta</taxon>
        <taxon>Magnoliopsida</taxon>
        <taxon>Liliopsida</taxon>
        <taxon>Acoraceae</taxon>
        <taxon>Acorus</taxon>
    </lineage>
</organism>